<proteinExistence type="predicted"/>
<evidence type="ECO:0000256" key="1">
    <source>
        <dbReference type="SAM" id="MobiDB-lite"/>
    </source>
</evidence>
<feature type="region of interest" description="Disordered" evidence="1">
    <location>
        <begin position="1"/>
        <end position="31"/>
    </location>
</feature>
<accession>A0A6J4NT86</accession>
<dbReference type="EMBL" id="CADCUV010000044">
    <property type="protein sequence ID" value="CAA9397089.1"/>
    <property type="molecule type" value="Genomic_DNA"/>
</dbReference>
<protein>
    <submittedName>
        <fullName evidence="2">RNA polymerase ECF-type sigma factor</fullName>
    </submittedName>
</protein>
<feature type="non-terminal residue" evidence="2">
    <location>
        <position position="1"/>
    </location>
</feature>
<sequence length="31" mass="3210">SSPSPCRPSRAGSSAPATCWPGGWRRRGSGH</sequence>
<reference evidence="2" key="1">
    <citation type="submission" date="2020-02" db="EMBL/GenBank/DDBJ databases">
        <authorList>
            <person name="Meier V. D."/>
        </authorList>
    </citation>
    <scope>NUCLEOTIDE SEQUENCE</scope>
    <source>
        <strain evidence="2">AVDCRST_MAG22</strain>
    </source>
</reference>
<feature type="non-terminal residue" evidence="2">
    <location>
        <position position="31"/>
    </location>
</feature>
<name>A0A6J4NT86_9ACTN</name>
<gene>
    <name evidence="2" type="ORF">AVDCRST_MAG22-954</name>
</gene>
<dbReference type="AlphaFoldDB" id="A0A6J4NT86"/>
<evidence type="ECO:0000313" key="2">
    <source>
        <dbReference type="EMBL" id="CAA9397089.1"/>
    </source>
</evidence>
<organism evidence="2">
    <name type="scientific">uncultured Rubrobacteraceae bacterium</name>
    <dbReference type="NCBI Taxonomy" id="349277"/>
    <lineage>
        <taxon>Bacteria</taxon>
        <taxon>Bacillati</taxon>
        <taxon>Actinomycetota</taxon>
        <taxon>Rubrobacteria</taxon>
        <taxon>Rubrobacterales</taxon>
        <taxon>Rubrobacteraceae</taxon>
        <taxon>environmental samples</taxon>
    </lineage>
</organism>